<dbReference type="SUPFAM" id="SSF56235">
    <property type="entry name" value="N-terminal nucleophile aminohydrolases (Ntn hydrolases)"/>
    <property type="match status" value="1"/>
</dbReference>
<evidence type="ECO:0000313" key="3">
    <source>
        <dbReference type="Proteomes" id="UP000036403"/>
    </source>
</evidence>
<dbReference type="PaxDb" id="67767-A0A0J7KQ65"/>
<feature type="signal peptide" evidence="1">
    <location>
        <begin position="1"/>
        <end position="26"/>
    </location>
</feature>
<keyword evidence="1" id="KW-0732">Signal</keyword>
<sequence length="499" mass="52207">MKFTLNALKSLSTSCVFLAALGLSSCEKYVTPQVQQQEAKQPGSNVLHSLFGKTTSTLPVEGIVVADEPQASIAGRDVLARGGNAVDAAVAASMAMAVTLPSRASFGGGGACLVAKDKEYHAFLFLPRGGGEENPKIPSERPASVPMLARGLYLMQDRFGSVVFSDDVIAARRFAQRGIRVSSQLAKDLESVKTPLFADPGMRAVFGKGTNEKGEVQPLKVGDSLIQRQLGGFLEQIEKQGIGDLYGGSLGDSYIEGVNKAGGGLVREAMRSSLPAEANPIEVELPGTTDHSWRGVFLPPPTDGGMATAIALKKEGSAEQAAALWRYLDENGQPLSPKDFVNSPLSSERFSLPALPASSSVLARDEKGMQVACVLSAGNLFGTGRIAGRSGVVIGTSPESRPAPLYAAGMVFSKQGNPQAIATATGQKAAATALADHFAAFMAHPAEMSIKAPPQQSHPSPEEAGNAIFCGSAELADCRGVAENVSGLAIRQRSREFQH</sequence>
<dbReference type="PANTHER" id="PTHR43199">
    <property type="entry name" value="GLUTATHIONE HYDROLASE"/>
    <property type="match status" value="1"/>
</dbReference>
<organism evidence="2 3">
    <name type="scientific">Lasius niger</name>
    <name type="common">Black garden ant</name>
    <dbReference type="NCBI Taxonomy" id="67767"/>
    <lineage>
        <taxon>Eukaryota</taxon>
        <taxon>Metazoa</taxon>
        <taxon>Ecdysozoa</taxon>
        <taxon>Arthropoda</taxon>
        <taxon>Hexapoda</taxon>
        <taxon>Insecta</taxon>
        <taxon>Pterygota</taxon>
        <taxon>Neoptera</taxon>
        <taxon>Endopterygota</taxon>
        <taxon>Hymenoptera</taxon>
        <taxon>Apocrita</taxon>
        <taxon>Aculeata</taxon>
        <taxon>Formicoidea</taxon>
        <taxon>Formicidae</taxon>
        <taxon>Formicinae</taxon>
        <taxon>Lasius</taxon>
        <taxon>Lasius</taxon>
    </lineage>
</organism>
<comment type="caution">
    <text evidence="2">The sequence shown here is derived from an EMBL/GenBank/DDBJ whole genome shotgun (WGS) entry which is preliminary data.</text>
</comment>
<dbReference type="PANTHER" id="PTHR43199:SF1">
    <property type="entry name" value="GLUTATHIONE HYDROLASE PROENZYME"/>
    <property type="match status" value="1"/>
</dbReference>
<accession>A0A0J7KQ65</accession>
<dbReference type="STRING" id="67767.A0A0J7KQ65"/>
<dbReference type="InterPro" id="IPR051792">
    <property type="entry name" value="GGT_bact"/>
</dbReference>
<dbReference type="Pfam" id="PF01019">
    <property type="entry name" value="G_glu_transpept"/>
    <property type="match status" value="1"/>
</dbReference>
<keyword evidence="3" id="KW-1185">Reference proteome</keyword>
<evidence type="ECO:0000313" key="2">
    <source>
        <dbReference type="EMBL" id="KMQ92497.1"/>
    </source>
</evidence>
<gene>
    <name evidence="2" type="ORF">RF55_7496</name>
</gene>
<dbReference type="InterPro" id="IPR029055">
    <property type="entry name" value="Ntn_hydrolases_N"/>
</dbReference>
<dbReference type="PRINTS" id="PR01210">
    <property type="entry name" value="GGTRANSPTASE"/>
</dbReference>
<dbReference type="OrthoDB" id="6413471at2759"/>
<reference evidence="2 3" key="1">
    <citation type="submission" date="2015-04" db="EMBL/GenBank/DDBJ databases">
        <title>Lasius niger genome sequencing.</title>
        <authorList>
            <person name="Konorov E.A."/>
            <person name="Nikitin M.A."/>
            <person name="Kirill M.V."/>
            <person name="Chang P."/>
        </authorList>
    </citation>
    <scope>NUCLEOTIDE SEQUENCE [LARGE SCALE GENOMIC DNA]</scope>
    <source>
        <tissue evidence="2">Whole</tissue>
    </source>
</reference>
<feature type="chain" id="PRO_5005290144" evidence="1">
    <location>
        <begin position="27"/>
        <end position="499"/>
    </location>
</feature>
<dbReference type="Proteomes" id="UP000036403">
    <property type="component" value="Unassembled WGS sequence"/>
</dbReference>
<dbReference type="PROSITE" id="PS51257">
    <property type="entry name" value="PROKAR_LIPOPROTEIN"/>
    <property type="match status" value="1"/>
</dbReference>
<evidence type="ECO:0000256" key="1">
    <source>
        <dbReference type="SAM" id="SignalP"/>
    </source>
</evidence>
<name>A0A0J7KQ65_LASNI</name>
<dbReference type="EMBL" id="LBMM01004369">
    <property type="protein sequence ID" value="KMQ92497.1"/>
    <property type="molecule type" value="Genomic_DNA"/>
</dbReference>
<proteinExistence type="predicted"/>
<protein>
    <submittedName>
        <fullName evidence="2">Gamma-glutamyltranspeptidase</fullName>
    </submittedName>
</protein>
<dbReference type="AlphaFoldDB" id="A0A0J7KQ65"/>